<keyword evidence="1" id="KW-1133">Transmembrane helix</keyword>
<dbReference type="AlphaFoldDB" id="A0A7C4NR75"/>
<feature type="domain" description="BON" evidence="2">
    <location>
        <begin position="138"/>
        <end position="206"/>
    </location>
</feature>
<dbReference type="EMBL" id="DSZN01000015">
    <property type="protein sequence ID" value="HGQ85000.1"/>
    <property type="molecule type" value="Genomic_DNA"/>
</dbReference>
<dbReference type="InterPro" id="IPR007055">
    <property type="entry name" value="BON_dom"/>
</dbReference>
<dbReference type="PANTHER" id="PTHR34606">
    <property type="entry name" value="BON DOMAIN-CONTAINING PROTEIN"/>
    <property type="match status" value="1"/>
</dbReference>
<dbReference type="Gene3D" id="3.30.1340.30">
    <property type="match status" value="2"/>
</dbReference>
<evidence type="ECO:0000256" key="1">
    <source>
        <dbReference type="SAM" id="Phobius"/>
    </source>
</evidence>
<dbReference type="PROSITE" id="PS50914">
    <property type="entry name" value="BON"/>
    <property type="match status" value="2"/>
</dbReference>
<sequence length="206" mass="22745">MNKYFNSIIGKFQENLKIFRLLFFLILVLNISGCGWLIIGGGTAYEGYKVGSDPRSIGTQIDDATITAKVKLKLIEDPITKARKIDVDTVNGVVTLTGVVESEKEIKRAIEIARNVEGVKKVVNNLRIEKRGITSYLSDKEITTKVKLKLIEDPDLKALSIDVDTVNGVVTLTGVVESEYQKKKAIEHAKSVSGVVKVIDNLQIKK</sequence>
<gene>
    <name evidence="3" type="ORF">ENT66_00980</name>
</gene>
<protein>
    <submittedName>
        <fullName evidence="3">BON domain-containing protein</fullName>
    </submittedName>
</protein>
<dbReference type="InterPro" id="IPR051686">
    <property type="entry name" value="Lipoprotein_DolP"/>
</dbReference>
<keyword evidence="1" id="KW-0812">Transmembrane</keyword>
<reference evidence="3" key="1">
    <citation type="journal article" date="2020" name="mSystems">
        <title>Genome- and Community-Level Interaction Insights into Carbon Utilization and Element Cycling Functions of Hydrothermarchaeota in Hydrothermal Sediment.</title>
        <authorList>
            <person name="Zhou Z."/>
            <person name="Liu Y."/>
            <person name="Xu W."/>
            <person name="Pan J."/>
            <person name="Luo Z.H."/>
            <person name="Li M."/>
        </authorList>
    </citation>
    <scope>NUCLEOTIDE SEQUENCE [LARGE SCALE GENOMIC DNA]</scope>
    <source>
        <strain evidence="3">SpSt-6</strain>
    </source>
</reference>
<comment type="caution">
    <text evidence="3">The sequence shown here is derived from an EMBL/GenBank/DDBJ whole genome shotgun (WGS) entry which is preliminary data.</text>
</comment>
<feature type="domain" description="BON" evidence="2">
    <location>
        <begin position="62"/>
        <end position="130"/>
    </location>
</feature>
<name>A0A7C4NR75_9BACT</name>
<accession>A0A7C4NR75</accession>
<organism evidence="3">
    <name type="scientific">Thermodesulfobacterium geofontis</name>
    <dbReference type="NCBI Taxonomy" id="1295609"/>
    <lineage>
        <taxon>Bacteria</taxon>
        <taxon>Pseudomonadati</taxon>
        <taxon>Thermodesulfobacteriota</taxon>
        <taxon>Thermodesulfobacteria</taxon>
        <taxon>Thermodesulfobacteriales</taxon>
        <taxon>Thermodesulfobacteriaceae</taxon>
        <taxon>Thermodesulfobacterium</taxon>
    </lineage>
</organism>
<keyword evidence="1" id="KW-0472">Membrane</keyword>
<proteinExistence type="predicted"/>
<dbReference type="SMART" id="SM00749">
    <property type="entry name" value="BON"/>
    <property type="match status" value="2"/>
</dbReference>
<evidence type="ECO:0000313" key="3">
    <source>
        <dbReference type="EMBL" id="HGQ85000.1"/>
    </source>
</evidence>
<feature type="transmembrane region" description="Helical" evidence="1">
    <location>
        <begin position="21"/>
        <end position="39"/>
    </location>
</feature>
<dbReference type="InterPro" id="IPR014004">
    <property type="entry name" value="Transpt-assoc_nodulatn_dom_bac"/>
</dbReference>
<evidence type="ECO:0000259" key="2">
    <source>
        <dbReference type="PROSITE" id="PS50914"/>
    </source>
</evidence>
<dbReference type="PANTHER" id="PTHR34606:SF15">
    <property type="entry name" value="BON DOMAIN-CONTAINING PROTEIN"/>
    <property type="match status" value="1"/>
</dbReference>
<dbReference type="Pfam" id="PF04972">
    <property type="entry name" value="BON"/>
    <property type="match status" value="2"/>
</dbReference>